<feature type="compositionally biased region" description="Low complexity" evidence="2">
    <location>
        <begin position="112"/>
        <end position="130"/>
    </location>
</feature>
<evidence type="ECO:0000256" key="1">
    <source>
        <dbReference type="SAM" id="Coils"/>
    </source>
</evidence>
<keyword evidence="4" id="KW-1185">Reference proteome</keyword>
<organism evidence="3 4">
    <name type="scientific">Reticulomyxa filosa</name>
    <dbReference type="NCBI Taxonomy" id="46433"/>
    <lineage>
        <taxon>Eukaryota</taxon>
        <taxon>Sar</taxon>
        <taxon>Rhizaria</taxon>
        <taxon>Retaria</taxon>
        <taxon>Foraminifera</taxon>
        <taxon>Monothalamids</taxon>
        <taxon>Reticulomyxidae</taxon>
        <taxon>Reticulomyxa</taxon>
    </lineage>
</organism>
<sequence length="354" mass="39993">MSVGDNNDEQILLEKHSESNVIPLKPESSSISGDTITADLTVTLSDALATSVNETEPSAVVVSEEAGMNEVETSEAMDVQTNEAVKPQQSPTPSNGSSTSNMGANSPMERGNSLTEISNLNSNSNSSKSLDGTLNKFTKEDLFRLFGKARHELKSSEKLNNDLNIKLKNMKATMVQQGETIKQMEHTIEQNEGQMEELKRNERKKSDELSTLRIKLEEMSNDRDREVDELKLENARLKNDLNAFNIKYLKLESEMTETHIMLKTQNSSYLEEINRLHNQSLFTNNSQLTKHIYKLKVETLHQTITNLKQLNVRVRDELNESVNKSNLSIMELHHTIATQTTTITTLVIYKFNIY</sequence>
<feature type="coiled-coil region" evidence="1">
    <location>
        <begin position="153"/>
        <end position="254"/>
    </location>
</feature>
<dbReference type="Proteomes" id="UP000023152">
    <property type="component" value="Unassembled WGS sequence"/>
</dbReference>
<evidence type="ECO:0000313" key="4">
    <source>
        <dbReference type="Proteomes" id="UP000023152"/>
    </source>
</evidence>
<accession>X6LSB8</accession>
<gene>
    <name evidence="3" type="ORF">RFI_32609</name>
</gene>
<comment type="caution">
    <text evidence="3">The sequence shown here is derived from an EMBL/GenBank/DDBJ whole genome shotgun (WGS) entry which is preliminary data.</text>
</comment>
<feature type="compositionally biased region" description="Low complexity" evidence="2">
    <location>
        <begin position="88"/>
        <end position="103"/>
    </location>
</feature>
<evidence type="ECO:0000313" key="3">
    <source>
        <dbReference type="EMBL" id="ETO04788.1"/>
    </source>
</evidence>
<dbReference type="AlphaFoldDB" id="X6LSB8"/>
<reference evidence="3 4" key="1">
    <citation type="journal article" date="2013" name="Curr. Biol.">
        <title>The Genome of the Foraminiferan Reticulomyxa filosa.</title>
        <authorList>
            <person name="Glockner G."/>
            <person name="Hulsmann N."/>
            <person name="Schleicher M."/>
            <person name="Noegel A.A."/>
            <person name="Eichinger L."/>
            <person name="Gallinger C."/>
            <person name="Pawlowski J."/>
            <person name="Sierra R."/>
            <person name="Euteneuer U."/>
            <person name="Pillet L."/>
            <person name="Moustafa A."/>
            <person name="Platzer M."/>
            <person name="Groth M."/>
            <person name="Szafranski K."/>
            <person name="Schliwa M."/>
        </authorList>
    </citation>
    <scope>NUCLEOTIDE SEQUENCE [LARGE SCALE GENOMIC DNA]</scope>
</reference>
<protein>
    <submittedName>
        <fullName evidence="3">Uncharacterized protein</fullName>
    </submittedName>
</protein>
<name>X6LSB8_RETFI</name>
<dbReference type="EMBL" id="ASPP01028938">
    <property type="protein sequence ID" value="ETO04788.1"/>
    <property type="molecule type" value="Genomic_DNA"/>
</dbReference>
<proteinExistence type="predicted"/>
<feature type="region of interest" description="Disordered" evidence="2">
    <location>
        <begin position="78"/>
        <end position="132"/>
    </location>
</feature>
<feature type="region of interest" description="Disordered" evidence="2">
    <location>
        <begin position="1"/>
        <end position="33"/>
    </location>
</feature>
<evidence type="ECO:0000256" key="2">
    <source>
        <dbReference type="SAM" id="MobiDB-lite"/>
    </source>
</evidence>
<keyword evidence="1" id="KW-0175">Coiled coil</keyword>